<name>A0A7G9RLF1_9BURK</name>
<evidence type="ECO:0000256" key="9">
    <source>
        <dbReference type="PIRSR" id="PIRSR617736-1"/>
    </source>
</evidence>
<dbReference type="InterPro" id="IPR006311">
    <property type="entry name" value="TAT_signal"/>
</dbReference>
<comment type="similarity">
    <text evidence="2 11">Belongs to the glycosyl hydrolase 1 family.</text>
</comment>
<accession>A0A7G9RLF1</accession>
<evidence type="ECO:0000256" key="5">
    <source>
        <dbReference type="ARBA" id="ARBA00023001"/>
    </source>
</evidence>
<dbReference type="NCBIfam" id="TIGR03356">
    <property type="entry name" value="BGL"/>
    <property type="match status" value="1"/>
</dbReference>
<keyword evidence="7 11" id="KW-0326">Glycosidase</keyword>
<dbReference type="InterPro" id="IPR017736">
    <property type="entry name" value="Glyco_hydro_1_beta-glucosidase"/>
</dbReference>
<proteinExistence type="inferred from homology"/>
<evidence type="ECO:0000313" key="13">
    <source>
        <dbReference type="Proteomes" id="UP000515811"/>
    </source>
</evidence>
<dbReference type="FunFam" id="3.20.20.80:FF:000004">
    <property type="entry name" value="Beta-glucosidase 6-phospho-beta-glucosidase"/>
    <property type="match status" value="1"/>
</dbReference>
<protein>
    <recommendedName>
        <fullName evidence="3 11">Beta-glucosidase</fullName>
        <ecNumber evidence="3 11">3.2.1.21</ecNumber>
    </recommendedName>
</protein>
<evidence type="ECO:0000256" key="1">
    <source>
        <dbReference type="ARBA" id="ARBA00000448"/>
    </source>
</evidence>
<evidence type="ECO:0000256" key="2">
    <source>
        <dbReference type="ARBA" id="ARBA00010838"/>
    </source>
</evidence>
<comment type="catalytic activity">
    <reaction evidence="1 11">
        <text>Hydrolysis of terminal, non-reducing beta-D-glucosyl residues with release of beta-D-glucose.</text>
        <dbReference type="EC" id="3.2.1.21"/>
    </reaction>
</comment>
<dbReference type="SUPFAM" id="SSF51445">
    <property type="entry name" value="(Trans)glycosidases"/>
    <property type="match status" value="1"/>
</dbReference>
<dbReference type="InterPro" id="IPR017853">
    <property type="entry name" value="GH"/>
</dbReference>
<keyword evidence="8" id="KW-0624">Polysaccharide degradation</keyword>
<keyword evidence="6" id="KW-0119">Carbohydrate metabolism</keyword>
<evidence type="ECO:0000256" key="8">
    <source>
        <dbReference type="ARBA" id="ARBA00023326"/>
    </source>
</evidence>
<evidence type="ECO:0000313" key="12">
    <source>
        <dbReference type="EMBL" id="QNN56426.1"/>
    </source>
</evidence>
<dbReference type="GO" id="GO:0005829">
    <property type="term" value="C:cytosol"/>
    <property type="evidence" value="ECO:0007669"/>
    <property type="project" value="TreeGrafter"/>
</dbReference>
<keyword evidence="5" id="KW-0136">Cellulose degradation</keyword>
<sequence length="499" mass="54748">MILDRRQFALMAGAGVAEAARSQTPTPAPGQAASAAMQNTHALSFPKGFRWGVATAAYQIEGAANADGKGPSIWDVYAHTPGKMANGDTGDVAIDHYHRYREDIQTIRGLGANAYRFSISWPRIFPNGTGKVNEAGMDFYSRLVDAQLEAGIEPFVTLYHWDLPQALQDKGGWQSRDTARAFADYAAAVAVRLGDRVKHFFTLNELQNFVDMGHQGTSIVVQGREQRIELAPGLKLSTRDLNQVAHHAVLAHGLSVQAMRAAGPGNLQIGPADVLFAAVPVSDTPANVRAAERATRTYNDRFLDVMLTGRYDDAYLAKAGPDAPRFTDEDMRAIGSPLDFVGVNIYVPKNYVEAADNASGFREIPTSLSHPRMGSRWHSFSPEVMYWGPRLVNSIWKPKAIYVTENGCAADDAMTPEGRVLDTDRLMYLRAVMTNLHRAIAEGAPVRGNFAWSAFDNLEWTGGYGVRFGLVHVDFATQRRTPKLSADWYRRAAEMNGVA</sequence>
<feature type="active site" description="Proton donor" evidence="9">
    <location>
        <position position="205"/>
    </location>
</feature>
<feature type="binding site" evidence="10">
    <location>
        <position position="346"/>
    </location>
    <ligand>
        <name>substrate</name>
    </ligand>
</feature>
<dbReference type="InterPro" id="IPR033132">
    <property type="entry name" value="GH_1_N_CS"/>
</dbReference>
<dbReference type="EC" id="3.2.1.21" evidence="3 11"/>
<evidence type="ECO:0000256" key="7">
    <source>
        <dbReference type="ARBA" id="ARBA00023295"/>
    </source>
</evidence>
<dbReference type="EMBL" id="CP060714">
    <property type="protein sequence ID" value="QNN56426.1"/>
    <property type="molecule type" value="Genomic_DNA"/>
</dbReference>
<keyword evidence="13" id="KW-1185">Reference proteome</keyword>
<dbReference type="AlphaFoldDB" id="A0A7G9RLF1"/>
<dbReference type="GO" id="GO:0030245">
    <property type="term" value="P:cellulose catabolic process"/>
    <property type="evidence" value="ECO:0007669"/>
    <property type="project" value="UniProtKB-KW"/>
</dbReference>
<evidence type="ECO:0000256" key="4">
    <source>
        <dbReference type="ARBA" id="ARBA00022801"/>
    </source>
</evidence>
<feature type="binding site" evidence="10">
    <location>
        <position position="204"/>
    </location>
    <ligand>
        <name>substrate</name>
    </ligand>
</feature>
<organism evidence="12 13">
    <name type="scientific">Diaphorobacter ruginosibacter</name>
    <dbReference type="NCBI Taxonomy" id="1715720"/>
    <lineage>
        <taxon>Bacteria</taxon>
        <taxon>Pseudomonadati</taxon>
        <taxon>Pseudomonadota</taxon>
        <taxon>Betaproteobacteria</taxon>
        <taxon>Burkholderiales</taxon>
        <taxon>Comamonadaceae</taxon>
        <taxon>Diaphorobacter</taxon>
    </lineage>
</organism>
<feature type="active site" description="Nucleophile" evidence="9">
    <location>
        <position position="405"/>
    </location>
</feature>
<evidence type="ECO:0000256" key="3">
    <source>
        <dbReference type="ARBA" id="ARBA00012744"/>
    </source>
</evidence>
<dbReference type="PROSITE" id="PS51318">
    <property type="entry name" value="TAT"/>
    <property type="match status" value="1"/>
</dbReference>
<dbReference type="InterPro" id="IPR001360">
    <property type="entry name" value="Glyco_hydro_1"/>
</dbReference>
<dbReference type="Gene3D" id="3.20.20.80">
    <property type="entry name" value="Glycosidases"/>
    <property type="match status" value="1"/>
</dbReference>
<dbReference type="GO" id="GO:0008422">
    <property type="term" value="F:beta-glucosidase activity"/>
    <property type="evidence" value="ECO:0007669"/>
    <property type="project" value="UniProtKB-EC"/>
</dbReference>
<dbReference type="PANTHER" id="PTHR10353">
    <property type="entry name" value="GLYCOSYL HYDROLASE"/>
    <property type="match status" value="1"/>
</dbReference>
<feature type="binding site" evidence="10">
    <location>
        <position position="452"/>
    </location>
    <ligand>
        <name>substrate</name>
    </ligand>
</feature>
<reference evidence="12 13" key="1">
    <citation type="submission" date="2020-08" db="EMBL/GenBank/DDBJ databases">
        <title>Genome sequence of Diaphorobacter ruginosibacter DSM 27467T.</title>
        <authorList>
            <person name="Hyun D.-W."/>
            <person name="Bae J.-W."/>
        </authorList>
    </citation>
    <scope>NUCLEOTIDE SEQUENCE [LARGE SCALE GENOMIC DNA]</scope>
    <source>
        <strain evidence="12 13">DSM 27467</strain>
    </source>
</reference>
<feature type="binding site" evidence="10">
    <location>
        <position position="160"/>
    </location>
    <ligand>
        <name>substrate</name>
    </ligand>
</feature>
<evidence type="ECO:0000256" key="10">
    <source>
        <dbReference type="PIRSR" id="PIRSR617736-2"/>
    </source>
</evidence>
<feature type="binding site" evidence="10">
    <location>
        <position position="59"/>
    </location>
    <ligand>
        <name>substrate</name>
    </ligand>
</feature>
<dbReference type="Pfam" id="PF00232">
    <property type="entry name" value="Glyco_hydro_1"/>
    <property type="match status" value="1"/>
</dbReference>
<keyword evidence="4 11" id="KW-0378">Hydrolase</keyword>
<evidence type="ECO:0000256" key="6">
    <source>
        <dbReference type="ARBA" id="ARBA00023277"/>
    </source>
</evidence>
<dbReference type="PANTHER" id="PTHR10353:SF36">
    <property type="entry name" value="LP05116P"/>
    <property type="match status" value="1"/>
</dbReference>
<dbReference type="PRINTS" id="PR00131">
    <property type="entry name" value="GLHYDRLASE1"/>
</dbReference>
<dbReference type="Proteomes" id="UP000515811">
    <property type="component" value="Chromosome"/>
</dbReference>
<dbReference type="KEGG" id="drg:H9K76_18040"/>
<dbReference type="PROSITE" id="PS00653">
    <property type="entry name" value="GLYCOSYL_HYDROL_F1_2"/>
    <property type="match status" value="1"/>
</dbReference>
<gene>
    <name evidence="12" type="ORF">H9K76_18040</name>
</gene>
<evidence type="ECO:0000256" key="11">
    <source>
        <dbReference type="RuleBase" id="RU361175"/>
    </source>
</evidence>
<feature type="binding site" evidence="10">
    <location>
        <begin position="459"/>
        <end position="460"/>
    </location>
    <ligand>
        <name>substrate</name>
    </ligand>
</feature>